<evidence type="ECO:0000256" key="6">
    <source>
        <dbReference type="ARBA" id="ARBA00022692"/>
    </source>
</evidence>
<comment type="caution">
    <text evidence="19">The sequence shown here is derived from an EMBL/GenBank/DDBJ whole genome shotgun (WGS) entry which is preliminary data.</text>
</comment>
<keyword evidence="11 14" id="KW-0472">Membrane</keyword>
<dbReference type="GO" id="GO:0015891">
    <property type="term" value="P:siderophore transport"/>
    <property type="evidence" value="ECO:0007669"/>
    <property type="project" value="InterPro"/>
</dbReference>
<comment type="similarity">
    <text evidence="2 14 15">Belongs to the TonB-dependent receptor family.</text>
</comment>
<evidence type="ECO:0000313" key="20">
    <source>
        <dbReference type="Proteomes" id="UP000265366"/>
    </source>
</evidence>
<evidence type="ECO:0000256" key="2">
    <source>
        <dbReference type="ARBA" id="ARBA00009810"/>
    </source>
</evidence>
<dbReference type="InterPro" id="IPR011662">
    <property type="entry name" value="Secretin/TonB_short_N"/>
</dbReference>
<organism evidence="19 20">
    <name type="scientific">Aurantiacibacter xanthus</name>
    <dbReference type="NCBI Taxonomy" id="1784712"/>
    <lineage>
        <taxon>Bacteria</taxon>
        <taxon>Pseudomonadati</taxon>
        <taxon>Pseudomonadota</taxon>
        <taxon>Alphaproteobacteria</taxon>
        <taxon>Sphingomonadales</taxon>
        <taxon>Erythrobacteraceae</taxon>
        <taxon>Aurantiacibacter</taxon>
    </lineage>
</organism>
<dbReference type="Pfam" id="PF07660">
    <property type="entry name" value="STN"/>
    <property type="match status" value="1"/>
</dbReference>
<dbReference type="Proteomes" id="UP000265366">
    <property type="component" value="Unassembled WGS sequence"/>
</dbReference>
<dbReference type="PANTHER" id="PTHR32552:SF74">
    <property type="entry name" value="HYDROXAMATE SIDEROPHORE RECEPTOR FHUE"/>
    <property type="match status" value="1"/>
</dbReference>
<dbReference type="EMBL" id="QXFM01000140">
    <property type="protein sequence ID" value="RIV80913.1"/>
    <property type="molecule type" value="Genomic_DNA"/>
</dbReference>
<comment type="subcellular location">
    <subcellularLocation>
        <location evidence="1 14">Cell outer membrane</location>
        <topology evidence="1 14">Multi-pass membrane protein</topology>
    </subcellularLocation>
</comment>
<dbReference type="SUPFAM" id="SSF56935">
    <property type="entry name" value="Porins"/>
    <property type="match status" value="1"/>
</dbReference>
<keyword evidence="9" id="KW-0406">Ion transport</keyword>
<accession>A0A3A1NZN2</accession>
<reference evidence="19 20" key="1">
    <citation type="submission" date="2018-08" db="EMBL/GenBank/DDBJ databases">
        <title>Erythrobacter zhengii sp.nov., a bacterium isolated from deep-sea sediment.</title>
        <authorList>
            <person name="Fang C."/>
            <person name="Wu Y.-H."/>
            <person name="Sun C."/>
            <person name="Wang H."/>
            <person name="Cheng H."/>
            <person name="Meng F.-X."/>
            <person name="Wang C.-S."/>
            <person name="Xu X.-W."/>
        </authorList>
    </citation>
    <scope>NUCLEOTIDE SEQUENCE [LARGE SCALE GENOMIC DNA]</scope>
    <source>
        <strain evidence="19 20">CCTCC AB 2015396</strain>
    </source>
</reference>
<dbReference type="InterPro" id="IPR012910">
    <property type="entry name" value="Plug_dom"/>
</dbReference>
<dbReference type="SMART" id="SM00965">
    <property type="entry name" value="STN"/>
    <property type="match status" value="1"/>
</dbReference>
<dbReference type="GO" id="GO:0038023">
    <property type="term" value="F:signaling receptor activity"/>
    <property type="evidence" value="ECO:0007669"/>
    <property type="project" value="InterPro"/>
</dbReference>
<evidence type="ECO:0000256" key="12">
    <source>
        <dbReference type="ARBA" id="ARBA00023170"/>
    </source>
</evidence>
<keyword evidence="4 14" id="KW-1134">Transmembrane beta strand</keyword>
<dbReference type="Gene3D" id="2.40.170.20">
    <property type="entry name" value="TonB-dependent receptor, beta-barrel domain"/>
    <property type="match status" value="1"/>
</dbReference>
<feature type="domain" description="Secretin/TonB short N-terminal" evidence="18">
    <location>
        <begin position="70"/>
        <end position="121"/>
    </location>
</feature>
<evidence type="ECO:0000256" key="7">
    <source>
        <dbReference type="ARBA" id="ARBA00022729"/>
    </source>
</evidence>
<keyword evidence="7 17" id="KW-0732">Signal</keyword>
<proteinExistence type="inferred from homology"/>
<evidence type="ECO:0000259" key="18">
    <source>
        <dbReference type="SMART" id="SM00965"/>
    </source>
</evidence>
<evidence type="ECO:0000256" key="16">
    <source>
        <dbReference type="SAM" id="MobiDB-lite"/>
    </source>
</evidence>
<evidence type="ECO:0000256" key="14">
    <source>
        <dbReference type="PROSITE-ProRule" id="PRU01360"/>
    </source>
</evidence>
<keyword evidence="13 14" id="KW-0998">Cell outer membrane</keyword>
<evidence type="ECO:0000256" key="9">
    <source>
        <dbReference type="ARBA" id="ARBA00023065"/>
    </source>
</evidence>
<evidence type="ECO:0000256" key="1">
    <source>
        <dbReference type="ARBA" id="ARBA00004571"/>
    </source>
</evidence>
<dbReference type="GO" id="GO:0009279">
    <property type="term" value="C:cell outer membrane"/>
    <property type="evidence" value="ECO:0007669"/>
    <property type="project" value="UniProtKB-SubCell"/>
</dbReference>
<dbReference type="NCBIfam" id="TIGR01783">
    <property type="entry name" value="TonB-siderophor"/>
    <property type="match status" value="1"/>
</dbReference>
<dbReference type="InterPro" id="IPR037066">
    <property type="entry name" value="Plug_dom_sf"/>
</dbReference>
<evidence type="ECO:0000256" key="17">
    <source>
        <dbReference type="SAM" id="SignalP"/>
    </source>
</evidence>
<keyword evidence="6 14" id="KW-0812">Transmembrane</keyword>
<dbReference type="PROSITE" id="PS52016">
    <property type="entry name" value="TONB_DEPENDENT_REC_3"/>
    <property type="match status" value="1"/>
</dbReference>
<dbReference type="InterPro" id="IPR000531">
    <property type="entry name" value="Beta-barrel_TonB"/>
</dbReference>
<name>A0A3A1NZN2_9SPHN</name>
<protein>
    <submittedName>
        <fullName evidence="19">TonB-dependent siderophore receptor</fullName>
    </submittedName>
</protein>
<evidence type="ECO:0000256" key="10">
    <source>
        <dbReference type="ARBA" id="ARBA00023077"/>
    </source>
</evidence>
<dbReference type="InterPro" id="IPR036942">
    <property type="entry name" value="Beta-barrel_TonB_sf"/>
</dbReference>
<feature type="chain" id="PRO_5017401400" evidence="17">
    <location>
        <begin position="32"/>
        <end position="842"/>
    </location>
</feature>
<feature type="region of interest" description="Disordered" evidence="16">
    <location>
        <begin position="140"/>
        <end position="178"/>
    </location>
</feature>
<keyword evidence="3 14" id="KW-0813">Transport</keyword>
<dbReference type="AlphaFoldDB" id="A0A3A1NZN2"/>
<dbReference type="InterPro" id="IPR039426">
    <property type="entry name" value="TonB-dep_rcpt-like"/>
</dbReference>
<dbReference type="Pfam" id="PF00593">
    <property type="entry name" value="TonB_dep_Rec_b-barrel"/>
    <property type="match status" value="1"/>
</dbReference>
<dbReference type="OrthoDB" id="9760333at2"/>
<sequence>MMAVHAGARIGRGRHLLLAATVSAAALVAGAGVFPEQAAAQSRAERRIDVAIPAQDLNSALLQFTQRAGLQIVYTDDKVAGRRSAPVEGRFTPVEALSRMLAGTGLTFRFTGANRVTLEPAPQMSDSSAIQLGPVRIEGAAGTSSSALPPSISSDPSATEGSGSYTAESTNSATGLRLSMRETPQSVTVFTRTRIDDQAVNEVSELLEQTVGISYVPSGALGSDGVSFYSRGFLVENFQVDGVSRQSTIYGFKDSTADLAVYDRLEVIRGATGLLSGVGTPGATVNFVRKKPTPYFQAHLAGQVGSWDRYRVEADVSGPLSASGDIRGRIVAAYQQSDWFTARSHSEKYVLYGIVEADLTDSTLFTLGAQYQRFENDGSSNFGLPLFFADGSKANLPRHYNSGSAWSEMTNSDMMIFAGLEQDLGGGWNAKLDGEYSRPKYDSTFGGMYATTIDPVTGEGGEFYTTRWASDLEQWSASLRLSGPFELLGRSHELMLGGSYSRGSDNGPEVPGWYGAGAATNQFPIPDAIAFLETGEVPRGNYEPTGGRFGGYSEQLAAYASTRLNLHDRVKVILGARLTNWTEKAWNQAPGEGRIYRLLTRDKGVFTPYGGITIDLTDNLTAYASYTDIFNPQTNEDANGDRLSPVEGANYEAGLKAEFYEGRLNASLAVFKIEQDNFALAVPGQLTPSGSQAYEAVSGTESKGVELEVSGEVLPDWQIAGGYSYTKVEDRDGQPLTTYAPKDSAKLFTSYRFSGALQDLMIGGNMRWQGKTYIDDVGPNGERFTQDALITVDLMAQYPVLPQLTLSLNVNNVFDKTYFAGHNYVGIYGTPRQAIFNAKYRF</sequence>
<gene>
    <name evidence="19" type="ORF">D2V17_18615</name>
</gene>
<dbReference type="FunFam" id="2.170.130.10:FF:000010">
    <property type="entry name" value="Ferripyoverdine receptor"/>
    <property type="match status" value="1"/>
</dbReference>
<keyword evidence="20" id="KW-1185">Reference proteome</keyword>
<dbReference type="Pfam" id="PF07715">
    <property type="entry name" value="Plug"/>
    <property type="match status" value="1"/>
</dbReference>
<keyword evidence="8" id="KW-0408">Iron</keyword>
<keyword evidence="10 15" id="KW-0798">TonB box</keyword>
<dbReference type="Gene3D" id="3.55.50.30">
    <property type="match status" value="1"/>
</dbReference>
<dbReference type="CDD" id="cd01347">
    <property type="entry name" value="ligand_gated_channel"/>
    <property type="match status" value="1"/>
</dbReference>
<dbReference type="Gene3D" id="2.170.130.10">
    <property type="entry name" value="TonB-dependent receptor, plug domain"/>
    <property type="match status" value="1"/>
</dbReference>
<feature type="compositionally biased region" description="Low complexity" evidence="16">
    <location>
        <begin position="144"/>
        <end position="157"/>
    </location>
</feature>
<evidence type="ECO:0000256" key="13">
    <source>
        <dbReference type="ARBA" id="ARBA00023237"/>
    </source>
</evidence>
<keyword evidence="12 19" id="KW-0675">Receptor</keyword>
<feature type="compositionally biased region" description="Polar residues" evidence="16">
    <location>
        <begin position="159"/>
        <end position="174"/>
    </location>
</feature>
<evidence type="ECO:0000256" key="4">
    <source>
        <dbReference type="ARBA" id="ARBA00022452"/>
    </source>
</evidence>
<keyword evidence="5" id="KW-0410">Iron transport</keyword>
<evidence type="ECO:0000256" key="8">
    <source>
        <dbReference type="ARBA" id="ARBA00023004"/>
    </source>
</evidence>
<evidence type="ECO:0000256" key="3">
    <source>
        <dbReference type="ARBA" id="ARBA00022448"/>
    </source>
</evidence>
<evidence type="ECO:0000256" key="11">
    <source>
        <dbReference type="ARBA" id="ARBA00023136"/>
    </source>
</evidence>
<evidence type="ECO:0000256" key="15">
    <source>
        <dbReference type="RuleBase" id="RU003357"/>
    </source>
</evidence>
<dbReference type="PANTHER" id="PTHR32552">
    <property type="entry name" value="FERRICHROME IRON RECEPTOR-RELATED"/>
    <property type="match status" value="1"/>
</dbReference>
<evidence type="ECO:0000313" key="19">
    <source>
        <dbReference type="EMBL" id="RIV80913.1"/>
    </source>
</evidence>
<feature type="signal peptide" evidence="17">
    <location>
        <begin position="1"/>
        <end position="31"/>
    </location>
</feature>
<dbReference type="GO" id="GO:0015344">
    <property type="term" value="F:siderophore uptake transmembrane transporter activity"/>
    <property type="evidence" value="ECO:0007669"/>
    <property type="project" value="TreeGrafter"/>
</dbReference>
<evidence type="ECO:0000256" key="5">
    <source>
        <dbReference type="ARBA" id="ARBA00022496"/>
    </source>
</evidence>
<dbReference type="InterPro" id="IPR010105">
    <property type="entry name" value="TonB_sidphr_rcpt"/>
</dbReference>